<organism evidence="1 2">
    <name type="scientific">Myxococcus virescens</name>
    <dbReference type="NCBI Taxonomy" id="83456"/>
    <lineage>
        <taxon>Bacteria</taxon>
        <taxon>Pseudomonadati</taxon>
        <taxon>Myxococcota</taxon>
        <taxon>Myxococcia</taxon>
        <taxon>Myxococcales</taxon>
        <taxon>Cystobacterineae</taxon>
        <taxon>Myxococcaceae</taxon>
        <taxon>Myxococcus</taxon>
    </lineage>
</organism>
<name>A0A511H9H4_9BACT</name>
<evidence type="ECO:0000313" key="2">
    <source>
        <dbReference type="Proteomes" id="UP000321224"/>
    </source>
</evidence>
<proteinExistence type="predicted"/>
<gene>
    <name evidence="1" type="ORF">MVI01_19270</name>
</gene>
<reference evidence="1 2" key="1">
    <citation type="submission" date="2019-07" db="EMBL/GenBank/DDBJ databases">
        <title>Whole genome shotgun sequence of Myxococcus virescens NBRC 100334.</title>
        <authorList>
            <person name="Hosoyama A."/>
            <person name="Uohara A."/>
            <person name="Ohji S."/>
            <person name="Ichikawa N."/>
        </authorList>
    </citation>
    <scope>NUCLEOTIDE SEQUENCE [LARGE SCALE GENOMIC DNA]</scope>
    <source>
        <strain evidence="1 2">NBRC 100334</strain>
    </source>
</reference>
<sequence>MAESARFQPLREEPLMPKSLSRRIQAFSMLAAVALAPTALAEQATVGQPYVFTTVDDYTIRLDGNVEVTGVLQGEAAPRTVTFRVTHGSEENFQVLGGRCDRMALLTMAKPGVYLFTMSVEAQTNYYRQFACKLTRLP</sequence>
<accession>A0A511H9H4</accession>
<protein>
    <submittedName>
        <fullName evidence="1">Uncharacterized protein</fullName>
    </submittedName>
</protein>
<dbReference type="AlphaFoldDB" id="A0A511H9H4"/>
<dbReference type="Proteomes" id="UP000321224">
    <property type="component" value="Unassembled WGS sequence"/>
</dbReference>
<dbReference type="EMBL" id="BJVY01000008">
    <property type="protein sequence ID" value="GEL70143.1"/>
    <property type="molecule type" value="Genomic_DNA"/>
</dbReference>
<comment type="caution">
    <text evidence="1">The sequence shown here is derived from an EMBL/GenBank/DDBJ whole genome shotgun (WGS) entry which is preliminary data.</text>
</comment>
<evidence type="ECO:0000313" key="1">
    <source>
        <dbReference type="EMBL" id="GEL70143.1"/>
    </source>
</evidence>